<dbReference type="InterPro" id="IPR016181">
    <property type="entry name" value="Acyl_CoA_acyltransferase"/>
</dbReference>
<keyword evidence="1 4" id="KW-0808">Transferase</keyword>
<evidence type="ECO:0000313" key="4">
    <source>
        <dbReference type="EMBL" id="MFC0629045.1"/>
    </source>
</evidence>
<keyword evidence="2 4" id="KW-0012">Acyltransferase</keyword>
<dbReference type="CDD" id="cd04301">
    <property type="entry name" value="NAT_SF"/>
    <property type="match status" value="1"/>
</dbReference>
<dbReference type="GO" id="GO:0016746">
    <property type="term" value="F:acyltransferase activity"/>
    <property type="evidence" value="ECO:0007669"/>
    <property type="project" value="UniProtKB-KW"/>
</dbReference>
<dbReference type="Gene3D" id="3.40.630.30">
    <property type="match status" value="1"/>
</dbReference>
<feature type="domain" description="N-acetyltransferase" evidence="3">
    <location>
        <begin position="149"/>
        <end position="290"/>
    </location>
</feature>
<accession>A0ABV6QWM6</accession>
<gene>
    <name evidence="4" type="ORF">ACFFGN_33585</name>
</gene>
<reference evidence="4 5" key="1">
    <citation type="submission" date="2024-09" db="EMBL/GenBank/DDBJ databases">
        <authorList>
            <person name="Sun Q."/>
            <person name="Mori K."/>
        </authorList>
    </citation>
    <scope>NUCLEOTIDE SEQUENCE [LARGE SCALE GENOMIC DNA]</scope>
    <source>
        <strain evidence="4 5">CGMCC 1.15906</strain>
    </source>
</reference>
<dbReference type="RefSeq" id="WP_380056440.1">
    <property type="nucleotide sequence ID" value="NZ_JBHLTC010000041.1"/>
</dbReference>
<dbReference type="Proteomes" id="UP001589890">
    <property type="component" value="Unassembled WGS sequence"/>
</dbReference>
<organism evidence="4 5">
    <name type="scientific">Kribbella deserti</name>
    <dbReference type="NCBI Taxonomy" id="1926257"/>
    <lineage>
        <taxon>Bacteria</taxon>
        <taxon>Bacillati</taxon>
        <taxon>Actinomycetota</taxon>
        <taxon>Actinomycetes</taxon>
        <taxon>Propionibacteriales</taxon>
        <taxon>Kribbellaceae</taxon>
        <taxon>Kribbella</taxon>
    </lineage>
</organism>
<comment type="caution">
    <text evidence="4">The sequence shown here is derived from an EMBL/GenBank/DDBJ whole genome shotgun (WGS) entry which is preliminary data.</text>
</comment>
<keyword evidence="5" id="KW-1185">Reference proteome</keyword>
<sequence length="290" mass="31557">MTVTARGQLFVRRMVVGHLAAAAGLINTDGLPGQPPCTVQSLFDALVGRVDPDPLGRNDLDTCIDVVGNDGIKGLVAYARRRSEDTGLILWLHGMEQPGIIGRLLDHALHQLADCSVVEAFDLPTVLDPLAVPGLAALRRPVTAGALLSRGFTSRPCGRYLHRRLPSATARRDEGIRYELYDGLHQLKVVGPTGATLADATLSLPYPRHAVLHWIGVEPEHRRHGLGRRLLHACLQYARTLGADQLVCHVDDHNLAADDDRGRSAAIAMYHRVGFTSVVHLTSYARSRPN</sequence>
<dbReference type="Pfam" id="PF00583">
    <property type="entry name" value="Acetyltransf_1"/>
    <property type="match status" value="1"/>
</dbReference>
<evidence type="ECO:0000313" key="5">
    <source>
        <dbReference type="Proteomes" id="UP001589890"/>
    </source>
</evidence>
<evidence type="ECO:0000256" key="1">
    <source>
        <dbReference type="ARBA" id="ARBA00022679"/>
    </source>
</evidence>
<dbReference type="PANTHER" id="PTHR43420">
    <property type="entry name" value="ACETYLTRANSFERASE"/>
    <property type="match status" value="1"/>
</dbReference>
<proteinExistence type="predicted"/>
<dbReference type="EMBL" id="JBHLTC010000041">
    <property type="protein sequence ID" value="MFC0629045.1"/>
    <property type="molecule type" value="Genomic_DNA"/>
</dbReference>
<evidence type="ECO:0000256" key="2">
    <source>
        <dbReference type="ARBA" id="ARBA00023315"/>
    </source>
</evidence>
<dbReference type="EC" id="2.3.1.-" evidence="4"/>
<dbReference type="SUPFAM" id="SSF55729">
    <property type="entry name" value="Acyl-CoA N-acyltransferases (Nat)"/>
    <property type="match status" value="1"/>
</dbReference>
<dbReference type="PROSITE" id="PS51186">
    <property type="entry name" value="GNAT"/>
    <property type="match status" value="1"/>
</dbReference>
<name>A0ABV6QWM6_9ACTN</name>
<dbReference type="InterPro" id="IPR000182">
    <property type="entry name" value="GNAT_dom"/>
</dbReference>
<evidence type="ECO:0000259" key="3">
    <source>
        <dbReference type="PROSITE" id="PS51186"/>
    </source>
</evidence>
<dbReference type="InterPro" id="IPR050680">
    <property type="entry name" value="YpeA/RimI_acetyltransf"/>
</dbReference>
<protein>
    <submittedName>
        <fullName evidence="4">GNAT family N-acetyltransferase</fullName>
        <ecNumber evidence="4">2.3.1.-</ecNumber>
    </submittedName>
</protein>